<accession>A0AAV3QMT7</accession>
<evidence type="ECO:0000256" key="1">
    <source>
        <dbReference type="SAM" id="SignalP"/>
    </source>
</evidence>
<dbReference type="Proteomes" id="UP001454036">
    <property type="component" value="Unassembled WGS sequence"/>
</dbReference>
<proteinExistence type="predicted"/>
<organism evidence="2 3">
    <name type="scientific">Lithospermum erythrorhizon</name>
    <name type="common">Purple gromwell</name>
    <name type="synonym">Lithospermum officinale var. erythrorhizon</name>
    <dbReference type="NCBI Taxonomy" id="34254"/>
    <lineage>
        <taxon>Eukaryota</taxon>
        <taxon>Viridiplantae</taxon>
        <taxon>Streptophyta</taxon>
        <taxon>Embryophyta</taxon>
        <taxon>Tracheophyta</taxon>
        <taxon>Spermatophyta</taxon>
        <taxon>Magnoliopsida</taxon>
        <taxon>eudicotyledons</taxon>
        <taxon>Gunneridae</taxon>
        <taxon>Pentapetalae</taxon>
        <taxon>asterids</taxon>
        <taxon>lamiids</taxon>
        <taxon>Boraginales</taxon>
        <taxon>Boraginaceae</taxon>
        <taxon>Boraginoideae</taxon>
        <taxon>Lithospermeae</taxon>
        <taxon>Lithospermum</taxon>
    </lineage>
</organism>
<comment type="caution">
    <text evidence="2">The sequence shown here is derived from an EMBL/GenBank/DDBJ whole genome shotgun (WGS) entry which is preliminary data.</text>
</comment>
<sequence>MNKIGTKLGMLSLLSFSAIYMMTAVPKPTTAHCSNLGCDPSIPFPNACEYGYEYGCHCLDYGDGNRCQAYHEAKGIRCLSHDDCSFRTTKDVAGYCYRIFDAEDGICSARPIKS</sequence>
<keyword evidence="1" id="KW-0732">Signal</keyword>
<keyword evidence="3" id="KW-1185">Reference proteome</keyword>
<dbReference type="EMBL" id="BAABME010004947">
    <property type="protein sequence ID" value="GAA0164075.1"/>
    <property type="molecule type" value="Genomic_DNA"/>
</dbReference>
<feature type="chain" id="PRO_5043786069" evidence="1">
    <location>
        <begin position="25"/>
        <end position="114"/>
    </location>
</feature>
<name>A0AAV3QMT7_LITER</name>
<dbReference type="AlphaFoldDB" id="A0AAV3QMT7"/>
<evidence type="ECO:0000313" key="3">
    <source>
        <dbReference type="Proteomes" id="UP001454036"/>
    </source>
</evidence>
<evidence type="ECO:0000313" key="2">
    <source>
        <dbReference type="EMBL" id="GAA0164075.1"/>
    </source>
</evidence>
<gene>
    <name evidence="2" type="ORF">LIER_19794</name>
</gene>
<feature type="signal peptide" evidence="1">
    <location>
        <begin position="1"/>
        <end position="24"/>
    </location>
</feature>
<protein>
    <submittedName>
        <fullName evidence="2">Uncharacterized protein</fullName>
    </submittedName>
</protein>
<reference evidence="2 3" key="1">
    <citation type="submission" date="2024-01" db="EMBL/GenBank/DDBJ databases">
        <title>The complete chloroplast genome sequence of Lithospermum erythrorhizon: insights into the phylogenetic relationship among Boraginaceae species and the maternal lineages of purple gromwells.</title>
        <authorList>
            <person name="Okada T."/>
            <person name="Watanabe K."/>
        </authorList>
    </citation>
    <scope>NUCLEOTIDE SEQUENCE [LARGE SCALE GENOMIC DNA]</scope>
</reference>